<name>A0A846ZMR5_9GAMM</name>
<dbReference type="EMBL" id="JAAZQD010000003">
    <property type="protein sequence ID" value="NKZ38829.1"/>
    <property type="molecule type" value="Genomic_DNA"/>
</dbReference>
<organism evidence="1 2">
    <name type="scientific">Oleiagrimonas citrea</name>
    <dbReference type="NCBI Taxonomy" id="1665687"/>
    <lineage>
        <taxon>Bacteria</taxon>
        <taxon>Pseudomonadati</taxon>
        <taxon>Pseudomonadota</taxon>
        <taxon>Gammaproteobacteria</taxon>
        <taxon>Lysobacterales</taxon>
        <taxon>Rhodanobacteraceae</taxon>
        <taxon>Oleiagrimonas</taxon>
    </lineage>
</organism>
<dbReference type="AlphaFoldDB" id="A0A846ZMR5"/>
<dbReference type="RefSeq" id="WP_168609029.1">
    <property type="nucleotide sequence ID" value="NZ_JAAZQD010000003.1"/>
</dbReference>
<accession>A0A846ZMR5</accession>
<dbReference type="Proteomes" id="UP000541636">
    <property type="component" value="Unassembled WGS sequence"/>
</dbReference>
<evidence type="ECO:0000313" key="1">
    <source>
        <dbReference type="EMBL" id="NKZ38829.1"/>
    </source>
</evidence>
<keyword evidence="2" id="KW-1185">Reference proteome</keyword>
<sequence length="172" mass="19357">MHARHARFLSAHRAMFLLRWAAMLLLLAPVLGMAQGVSQRLSASDRAEISNFQLNQDVLARLQAVTADGKAMHVKKSQLDMSKVHTLDDMADQLVSVDPRIKPLLSKHGFTPHQFVVANLALVGTAMAVRMERDPKMAKYIDTSKLNQHNVQFYKSHEAQILRMMQQSQGDQ</sequence>
<reference evidence="1 2" key="1">
    <citation type="journal article" date="2017" name="Int. J. Syst. Evol. Microbiol.">
        <title>Oleiagrimonas citrea sp. nov., a marine bacterium isolated from tidal flat sediment and emended description of the genus Oleiagrimonas Fang et al. 2015 and Oleiagrimonas soli.</title>
        <authorList>
            <person name="Yang S.H."/>
            <person name="Seo H.S."/>
            <person name="Seong C.N."/>
            <person name="Kwon K.K."/>
        </authorList>
    </citation>
    <scope>NUCLEOTIDE SEQUENCE [LARGE SCALE GENOMIC DNA]</scope>
    <source>
        <strain evidence="1 2">MEBiC09124</strain>
    </source>
</reference>
<protein>
    <submittedName>
        <fullName evidence="1">Uncharacterized protein</fullName>
    </submittedName>
</protein>
<gene>
    <name evidence="1" type="ORF">HF690_07630</name>
</gene>
<evidence type="ECO:0000313" key="2">
    <source>
        <dbReference type="Proteomes" id="UP000541636"/>
    </source>
</evidence>
<proteinExistence type="predicted"/>
<comment type="caution">
    <text evidence="1">The sequence shown here is derived from an EMBL/GenBank/DDBJ whole genome shotgun (WGS) entry which is preliminary data.</text>
</comment>